<proteinExistence type="predicted"/>
<protein>
    <submittedName>
        <fullName evidence="2">DUF2147 domain-containing protein</fullName>
    </submittedName>
</protein>
<dbReference type="Gene3D" id="2.40.128.520">
    <property type="match status" value="1"/>
</dbReference>
<feature type="domain" description="DUF2147" evidence="1">
    <location>
        <begin position="2"/>
        <end position="113"/>
    </location>
</feature>
<evidence type="ECO:0000259" key="1">
    <source>
        <dbReference type="Pfam" id="PF09917"/>
    </source>
</evidence>
<dbReference type="RefSeq" id="WP_317973588.1">
    <property type="nucleotide sequence ID" value="NZ_BTFW01000001.1"/>
</dbReference>
<name>A0ABQ6P3V1_9SPHN</name>
<evidence type="ECO:0000313" key="2">
    <source>
        <dbReference type="EMBL" id="GMM59745.1"/>
    </source>
</evidence>
<reference evidence="2 3" key="1">
    <citation type="submission" date="2023-06" db="EMBL/GenBank/DDBJ databases">
        <title>Draft genome sequence of Novosphingobium sp. strain IK01.</title>
        <authorList>
            <person name="Hatamoto M."/>
            <person name="Ikarashi T."/>
            <person name="Yamaguchi T."/>
        </authorList>
    </citation>
    <scope>NUCLEOTIDE SEQUENCE [LARGE SCALE GENOMIC DNA]</scope>
    <source>
        <strain evidence="2 3">IK01</strain>
    </source>
</reference>
<dbReference type="Proteomes" id="UP001187221">
    <property type="component" value="Unassembled WGS sequence"/>
</dbReference>
<comment type="caution">
    <text evidence="2">The sequence shown here is derived from an EMBL/GenBank/DDBJ whole genome shotgun (WGS) entry which is preliminary data.</text>
</comment>
<dbReference type="Pfam" id="PF09917">
    <property type="entry name" value="DUF2147"/>
    <property type="match status" value="1"/>
</dbReference>
<accession>A0ABQ6P3V1</accession>
<sequence>MGRWSTPSRHGVVEIAACGSSICGRLMESDHIRANPAYPDSANRDPALRSRALKGLTILQGFRRDGEGWSGGTIYNPEDGGTYKATVTLADANTLKLKGCIVWPLCKTQTWKRLP</sequence>
<organism evidence="2 3">
    <name type="scientific">Novosphingobium pituita</name>
    <dbReference type="NCBI Taxonomy" id="3056842"/>
    <lineage>
        <taxon>Bacteria</taxon>
        <taxon>Pseudomonadati</taxon>
        <taxon>Pseudomonadota</taxon>
        <taxon>Alphaproteobacteria</taxon>
        <taxon>Sphingomonadales</taxon>
        <taxon>Sphingomonadaceae</taxon>
        <taxon>Novosphingobium</taxon>
    </lineage>
</organism>
<dbReference type="EMBL" id="BTFW01000001">
    <property type="protein sequence ID" value="GMM59745.1"/>
    <property type="molecule type" value="Genomic_DNA"/>
</dbReference>
<gene>
    <name evidence="2" type="ORF">NUTIK01_05220</name>
</gene>
<keyword evidence="3" id="KW-1185">Reference proteome</keyword>
<dbReference type="InterPro" id="IPR019223">
    <property type="entry name" value="DUF2147"/>
</dbReference>
<evidence type="ECO:0000313" key="3">
    <source>
        <dbReference type="Proteomes" id="UP001187221"/>
    </source>
</evidence>
<dbReference type="PANTHER" id="PTHR36919:SF2">
    <property type="entry name" value="BLL6627 PROTEIN"/>
    <property type="match status" value="1"/>
</dbReference>
<dbReference type="PANTHER" id="PTHR36919">
    <property type="entry name" value="BLR1215 PROTEIN"/>
    <property type="match status" value="1"/>
</dbReference>